<name>A0AAV6UI27_9ARAC</name>
<feature type="region of interest" description="Disordered" evidence="1">
    <location>
        <begin position="185"/>
        <end position="265"/>
    </location>
</feature>
<feature type="compositionally biased region" description="Polar residues" evidence="1">
    <location>
        <begin position="197"/>
        <end position="208"/>
    </location>
</feature>
<dbReference type="Proteomes" id="UP000827092">
    <property type="component" value="Unassembled WGS sequence"/>
</dbReference>
<reference evidence="2 3" key="1">
    <citation type="journal article" date="2022" name="Nat. Ecol. Evol.">
        <title>A masculinizing supergene underlies an exaggerated male reproductive morph in a spider.</title>
        <authorList>
            <person name="Hendrickx F."/>
            <person name="De Corte Z."/>
            <person name="Sonet G."/>
            <person name="Van Belleghem S.M."/>
            <person name="Kostlbacher S."/>
            <person name="Vangestel C."/>
        </authorList>
    </citation>
    <scope>NUCLEOTIDE SEQUENCE [LARGE SCALE GENOMIC DNA]</scope>
    <source>
        <strain evidence="2">W744_W776</strain>
    </source>
</reference>
<proteinExistence type="predicted"/>
<feature type="compositionally biased region" description="Basic and acidic residues" evidence="1">
    <location>
        <begin position="63"/>
        <end position="75"/>
    </location>
</feature>
<keyword evidence="3" id="KW-1185">Reference proteome</keyword>
<protein>
    <submittedName>
        <fullName evidence="2">Uncharacterized protein</fullName>
    </submittedName>
</protein>
<comment type="caution">
    <text evidence="2">The sequence shown here is derived from an EMBL/GenBank/DDBJ whole genome shotgun (WGS) entry which is preliminary data.</text>
</comment>
<feature type="compositionally biased region" description="Low complexity" evidence="1">
    <location>
        <begin position="241"/>
        <end position="255"/>
    </location>
</feature>
<feature type="compositionally biased region" description="Low complexity" evidence="1">
    <location>
        <begin position="209"/>
        <end position="223"/>
    </location>
</feature>
<accession>A0AAV6UI27</accession>
<dbReference type="EMBL" id="JAFNEN010000418">
    <property type="protein sequence ID" value="KAG8183414.1"/>
    <property type="molecule type" value="Genomic_DNA"/>
</dbReference>
<sequence>MVKSQQPERVFIVTNIISSSGTKKLLPEDGPPKIPPRMKKKGPALPEKPPHMRATPPSQPLRDPLRPRSNMDNRQTTDREVLVAATRGVVREKPVEKRQREPAKLLMPTSGGGGLTKKDFLTVTLEDCLGYKTTPTTTMMRKSSTRPPPQPVLLIPRGMVNPWGSAPAVSYALWVQRDGVTTKGAMSPRREVLSQPRAIQQKSGSVTRSGSLTSQGSSSSDSGNEAFPKSVLKKHKRQSSNNNNTKGVLVNNNSNNHKKQEHKKNVTFNAFATVQLMEE</sequence>
<evidence type="ECO:0000313" key="3">
    <source>
        <dbReference type="Proteomes" id="UP000827092"/>
    </source>
</evidence>
<evidence type="ECO:0000256" key="1">
    <source>
        <dbReference type="SAM" id="MobiDB-lite"/>
    </source>
</evidence>
<evidence type="ECO:0000313" key="2">
    <source>
        <dbReference type="EMBL" id="KAG8183414.1"/>
    </source>
</evidence>
<gene>
    <name evidence="2" type="ORF">JTE90_023173</name>
</gene>
<feature type="region of interest" description="Disordered" evidence="1">
    <location>
        <begin position="18"/>
        <end position="75"/>
    </location>
</feature>
<organism evidence="2 3">
    <name type="scientific">Oedothorax gibbosus</name>
    <dbReference type="NCBI Taxonomy" id="931172"/>
    <lineage>
        <taxon>Eukaryota</taxon>
        <taxon>Metazoa</taxon>
        <taxon>Ecdysozoa</taxon>
        <taxon>Arthropoda</taxon>
        <taxon>Chelicerata</taxon>
        <taxon>Arachnida</taxon>
        <taxon>Araneae</taxon>
        <taxon>Araneomorphae</taxon>
        <taxon>Entelegynae</taxon>
        <taxon>Araneoidea</taxon>
        <taxon>Linyphiidae</taxon>
        <taxon>Erigoninae</taxon>
        <taxon>Oedothorax</taxon>
    </lineage>
</organism>
<dbReference type="AlphaFoldDB" id="A0AAV6UI27"/>